<dbReference type="Pfam" id="PF00732">
    <property type="entry name" value="GMC_oxred_N"/>
    <property type="match status" value="1"/>
</dbReference>
<keyword evidence="11" id="KW-1185">Reference proteome</keyword>
<evidence type="ECO:0000256" key="2">
    <source>
        <dbReference type="ARBA" id="ARBA00010790"/>
    </source>
</evidence>
<comment type="similarity">
    <text evidence="2">Belongs to the GMC oxidoreductase family.</text>
</comment>
<proteinExistence type="inferred from homology"/>
<dbReference type="Gene3D" id="3.50.50.60">
    <property type="entry name" value="FAD/NAD(P)-binding domain"/>
    <property type="match status" value="1"/>
</dbReference>
<feature type="domain" description="Glucose-methanol-choline oxidoreductase N-terminal" evidence="7">
    <location>
        <begin position="1173"/>
        <end position="1473"/>
    </location>
</feature>
<evidence type="ECO:0000313" key="11">
    <source>
        <dbReference type="Proteomes" id="UP001295740"/>
    </source>
</evidence>
<reference evidence="10" key="1">
    <citation type="submission" date="2023-10" db="EMBL/GenBank/DDBJ databases">
        <authorList>
            <person name="Hackl T."/>
        </authorList>
    </citation>
    <scope>NUCLEOTIDE SEQUENCE</scope>
</reference>
<dbReference type="Proteomes" id="UP001295740">
    <property type="component" value="Unassembled WGS sequence"/>
</dbReference>
<gene>
    <name evidence="10" type="ORF">KHLLAP_LOCUS4639</name>
</gene>
<dbReference type="SUPFAM" id="SSF54373">
    <property type="entry name" value="FAD-linked reductases, C-terminal domain"/>
    <property type="match status" value="1"/>
</dbReference>
<evidence type="ECO:0000313" key="10">
    <source>
        <dbReference type="EMBL" id="CAJ2504171.1"/>
    </source>
</evidence>
<dbReference type="InterPro" id="IPR012132">
    <property type="entry name" value="GMC_OxRdtase"/>
</dbReference>
<feature type="domain" description="Glucose-methanol-choline oxidoreductase C-terminal" evidence="8">
    <location>
        <begin position="1581"/>
        <end position="1723"/>
    </location>
</feature>
<evidence type="ECO:0000259" key="8">
    <source>
        <dbReference type="Pfam" id="PF05199"/>
    </source>
</evidence>
<protein>
    <submittedName>
        <fullName evidence="10">Uu.00g115650.m01.CDS01</fullName>
    </submittedName>
</protein>
<dbReference type="PANTHER" id="PTHR11552:SF201">
    <property type="entry name" value="GLUCOSE-METHANOL-CHOLINE OXIDOREDUCTASE N-TERMINAL DOMAIN-CONTAINING PROTEIN"/>
    <property type="match status" value="1"/>
</dbReference>
<dbReference type="Gene3D" id="3.40.50.300">
    <property type="entry name" value="P-loop containing nucleotide triphosphate hydrolases"/>
    <property type="match status" value="1"/>
</dbReference>
<comment type="cofactor">
    <cofactor evidence="1">
        <name>FAD</name>
        <dbReference type="ChEBI" id="CHEBI:57692"/>
    </cofactor>
</comment>
<feature type="region of interest" description="Disordered" evidence="6">
    <location>
        <begin position="1085"/>
        <end position="1107"/>
    </location>
</feature>
<sequence length="1798" mass="198672">MVKVDSDIILRKEGAMQPGIHPLSPSKLITLPSSSVTVSRDALCVHNLGLLVARLCSRRPGADLASPTSPLMRRWPTLPAQMVAAAAAQFGQMAVQLGTRLYDYSKDVVGFPEPLKEIQQRLNLLNTCMDDIGARLNQSPADLSDAGLRATQDFIASLQSRASKLEAILDSYLQKTSDGNAVRLAKAFSSLAKDERIATLADNMTESDLMPKTVILQGMGGQGKTQLVLEYCRTSANKTCLAIAGISGAQQSTDTNASVTYTLNLLASSPVPWLVVFDNYDDPTAYQLRKFFPASGMKGHILVTTRHPDASRLGSMIDVKGMKESEALDLLFARSCAERNDEALEHGKCIVHRLGYLPLAIDQAGSYLNERRDILPIADFMDHYENRAEEVLRSIPDAWEYVGPDEATRHGENGSLKVSILTCLAFFATDDISEALFRSLFARTHQNDGHQPHNWTGLFVTPNGTWSTDCFGSLMAEFRKYSLISNLERGTDGLTYLCLHPLVRDWIMHSPAQELQWQAWLVASDILGHFLAERQVALFDGSVLGFRLSEQEEDACTEHAFEWYGQWSRHKRRVDYTHRSLQGHKPLRSAELMIGIFLSDLRFFDHSERIFKWLVDAARERLDDLDHSQITISCFAGSFLTNQVIQDAAKTEAEAVDLARENVRFWKNVAADQDLSDECERTLARVLAEAPDVHARKEAESLCRGLLQRTDGAYLHTAILTTLYHILDFQVGERLIPRKEMFNIILQIYKVSSDSGGESFRHSAWFWDLWKWIISDMYMKGYTDVPFGLSQEQEGLITGTFGTQSERYARLLLQRALLIRDLEQDYTETESLLLAGLNKPRQDSLLHFRFFQDLGILRYLQRRYVSAARIVEICLSDVAGSPVVSSHSIIFELLDWLNEICCCIPDTYNRRLGYCQALTRLAQNLPDSDPQKTGLFLEWSMCLSVTRAMQPYPNHSEVLYAVQRANLVLEYLCFKSTTFDRQGTPGAQASYNAKTLLERLADDSDLSEVMGILSKGVSDFRGYTVLLLRVRLSLRLTDPDLDACIAWRVKRGTLLDFPSLIPYFPDDDHWKPEIEQVPHEQTQAEALAKRQRDSGTDPGRSTCQRRRASGGSTIIFVEVQIIDQVETEVFAIDVTEEQREAVKSRGIEHEMLAVAVFVACVVALATAQSNTSYDYVIAGGGTAGTLLAVVLSENPDITVCVLEAGGDGRKDNNITNPELRGTIQHTQYDWQFWTLPQPGLDDNGTAGAQPVPRGKALGGTSAMNWMIHNTDSRVQLDLWESVLNLTGWNWQTLSTAFRESETMYAPPANTSQFFNYDAEYHGGNGYIQSVFQRSVMNLFPQYLNLTLVNAGYRVPSDRNGGDAVGGGFLPLAIEPSNYTRSYSGSVYTGTENRPNLHVFTNSQVTGIDWVGGGSNGTATASGLRYVNRGSGSNTTQHVQSREVILSAGCIQSSQTLELSGVGDPNILTPLGIPVKVNLANVGVGLRDPPMMNYLPISFGLNKTLTGNEYIQNYIQLESARDMLSEADYAAASAWLNSTGSIPGVTSAQLAVFKTLWFANQPLIEMAWQFKTANVTPYNLIPLSQGTVHINSSDPLVPPAIDPNYNRVNATINGTEVEWDMWFLAKAAQYYETKLATTAPMRDIVTSTDPRYDLPFDEYFDVVKQRTGSSQHLTGGNPMLAREDGGVVDTNLLVYGTSNVRIVDGSVFPYQPSAHPMGLTYALAVRAARLFQQMPGGGGLTMTDQLPQSNASASATATFGGGGSQASPTAVAAAYARQLVAPLMAGGGGALLAAFMLSL</sequence>
<dbReference type="EMBL" id="CAUWAG010000006">
    <property type="protein sequence ID" value="CAJ2504171.1"/>
    <property type="molecule type" value="Genomic_DNA"/>
</dbReference>
<dbReference type="SUPFAM" id="SSF52540">
    <property type="entry name" value="P-loop containing nucleoside triphosphate hydrolases"/>
    <property type="match status" value="1"/>
</dbReference>
<evidence type="ECO:0000256" key="1">
    <source>
        <dbReference type="ARBA" id="ARBA00001974"/>
    </source>
</evidence>
<keyword evidence="3" id="KW-0285">Flavoprotein</keyword>
<dbReference type="GO" id="GO:0050660">
    <property type="term" value="F:flavin adenine dinucleotide binding"/>
    <property type="evidence" value="ECO:0007669"/>
    <property type="project" value="InterPro"/>
</dbReference>
<dbReference type="InterPro" id="IPR000172">
    <property type="entry name" value="GMC_OxRdtase_N"/>
</dbReference>
<evidence type="ECO:0000256" key="6">
    <source>
        <dbReference type="SAM" id="MobiDB-lite"/>
    </source>
</evidence>
<dbReference type="PANTHER" id="PTHR11552">
    <property type="entry name" value="GLUCOSE-METHANOL-CHOLINE GMC OXIDOREDUCTASE"/>
    <property type="match status" value="1"/>
</dbReference>
<organism evidence="10 11">
    <name type="scientific">Anthostomella pinea</name>
    <dbReference type="NCBI Taxonomy" id="933095"/>
    <lineage>
        <taxon>Eukaryota</taxon>
        <taxon>Fungi</taxon>
        <taxon>Dikarya</taxon>
        <taxon>Ascomycota</taxon>
        <taxon>Pezizomycotina</taxon>
        <taxon>Sordariomycetes</taxon>
        <taxon>Xylariomycetidae</taxon>
        <taxon>Xylariales</taxon>
        <taxon>Xylariaceae</taxon>
        <taxon>Anthostomella</taxon>
    </lineage>
</organism>
<dbReference type="InterPro" id="IPR027417">
    <property type="entry name" value="P-loop_NTPase"/>
</dbReference>
<evidence type="ECO:0000256" key="5">
    <source>
        <dbReference type="ARBA" id="ARBA00023002"/>
    </source>
</evidence>
<feature type="domain" description="NACHT-NTPase and P-loop NTPases N-terminal" evidence="9">
    <location>
        <begin position="99"/>
        <end position="206"/>
    </location>
</feature>
<dbReference type="InterPro" id="IPR031352">
    <property type="entry name" value="SesA"/>
</dbReference>
<evidence type="ECO:0000259" key="7">
    <source>
        <dbReference type="Pfam" id="PF00732"/>
    </source>
</evidence>
<dbReference type="Gene3D" id="3.30.560.10">
    <property type="entry name" value="Glucose Oxidase, domain 3"/>
    <property type="match status" value="1"/>
</dbReference>
<accession>A0AAI8YGS4</accession>
<dbReference type="InterPro" id="IPR007867">
    <property type="entry name" value="GMC_OxRtase_C"/>
</dbReference>
<keyword evidence="5" id="KW-0560">Oxidoreductase</keyword>
<dbReference type="Pfam" id="PF17107">
    <property type="entry name" value="SesA"/>
    <property type="match status" value="1"/>
</dbReference>
<dbReference type="InterPro" id="IPR027424">
    <property type="entry name" value="Glucose_Oxidase_domain_2"/>
</dbReference>
<dbReference type="InterPro" id="IPR036188">
    <property type="entry name" value="FAD/NAD-bd_sf"/>
</dbReference>
<evidence type="ECO:0000259" key="9">
    <source>
        <dbReference type="Pfam" id="PF17107"/>
    </source>
</evidence>
<evidence type="ECO:0000256" key="3">
    <source>
        <dbReference type="ARBA" id="ARBA00022630"/>
    </source>
</evidence>
<dbReference type="SUPFAM" id="SSF51905">
    <property type="entry name" value="FAD/NAD(P)-binding domain"/>
    <property type="match status" value="1"/>
</dbReference>
<comment type="caution">
    <text evidence="10">The sequence shown here is derived from an EMBL/GenBank/DDBJ whole genome shotgun (WGS) entry which is preliminary data.</text>
</comment>
<dbReference type="Gene3D" id="4.10.450.10">
    <property type="entry name" value="Glucose Oxidase, domain 2"/>
    <property type="match status" value="1"/>
</dbReference>
<name>A0AAI8YGS4_9PEZI</name>
<keyword evidence="4" id="KW-0274">FAD</keyword>
<evidence type="ECO:0000256" key="4">
    <source>
        <dbReference type="ARBA" id="ARBA00022827"/>
    </source>
</evidence>
<dbReference type="GO" id="GO:0016614">
    <property type="term" value="F:oxidoreductase activity, acting on CH-OH group of donors"/>
    <property type="evidence" value="ECO:0007669"/>
    <property type="project" value="InterPro"/>
</dbReference>
<dbReference type="Pfam" id="PF05199">
    <property type="entry name" value="GMC_oxred_C"/>
    <property type="match status" value="1"/>
</dbReference>